<comment type="subcellular location">
    <subcellularLocation>
        <location evidence="1">Cell membrane</location>
        <topology evidence="1">Multi-pass membrane protein</topology>
    </subcellularLocation>
</comment>
<reference evidence="9 10" key="1">
    <citation type="submission" date="2019-02" db="EMBL/GenBank/DDBJ databases">
        <title>Deep-cultivation of Planctomycetes and their phenomic and genomic characterization uncovers novel biology.</title>
        <authorList>
            <person name="Wiegand S."/>
            <person name="Jogler M."/>
            <person name="Boedeker C."/>
            <person name="Pinto D."/>
            <person name="Vollmers J."/>
            <person name="Rivas-Marin E."/>
            <person name="Kohn T."/>
            <person name="Peeters S.H."/>
            <person name="Heuer A."/>
            <person name="Rast P."/>
            <person name="Oberbeckmann S."/>
            <person name="Bunk B."/>
            <person name="Jeske O."/>
            <person name="Meyerdierks A."/>
            <person name="Storesund J.E."/>
            <person name="Kallscheuer N."/>
            <person name="Luecker S."/>
            <person name="Lage O.M."/>
            <person name="Pohl T."/>
            <person name="Merkel B.J."/>
            <person name="Hornburger P."/>
            <person name="Mueller R.-W."/>
            <person name="Bruemmer F."/>
            <person name="Labrenz M."/>
            <person name="Spormann A.M."/>
            <person name="Op den Camp H."/>
            <person name="Overmann J."/>
            <person name="Amann R."/>
            <person name="Jetten M.S.M."/>
            <person name="Mascher T."/>
            <person name="Medema M.H."/>
            <person name="Devos D.P."/>
            <person name="Kaster A.-K."/>
            <person name="Ovreas L."/>
            <person name="Rohde M."/>
            <person name="Galperin M.Y."/>
            <person name="Jogler C."/>
        </authorList>
    </citation>
    <scope>NUCLEOTIDE SEQUENCE [LARGE SCALE GENOMIC DNA]</scope>
    <source>
        <strain evidence="9 10">HG66A1</strain>
    </source>
</reference>
<dbReference type="PANTHER" id="PTHR30506:SF3">
    <property type="entry name" value="UPF0126 INNER MEMBRANE PROTEIN YADS-RELATED"/>
    <property type="match status" value="1"/>
</dbReference>
<gene>
    <name evidence="9" type="ORF">HG66A1_64650</name>
</gene>
<dbReference type="AlphaFoldDB" id="A0A517PZ41"/>
<keyword evidence="5 7" id="KW-1133">Transmembrane helix</keyword>
<protein>
    <recommendedName>
        <fullName evidence="8">Glycine transporter domain-containing protein</fullName>
    </recommendedName>
</protein>
<sequence length="227" mass="24430">MSVADLQYLLGMIGTVAFAVTGVLAVSPRGVDFFGACVLGLITAIGGGTIRDVILGVPVFWAADLNYIWVALGASFLAFLMNRHMTRREIFKTMLYLDALGVSMFAIQAAQKVIWIDFGMPVAPVLLGVLTAIGGGLLRDVLAGQPTLLMRREIYAIPVTLGCILFVALVTWLPQHAVLIGVGCSALIMSLRSAVIHWDLHVPLWLTIQSKENAMHSKQDSDSPPAN</sequence>
<feature type="domain" description="Glycine transporter" evidence="8">
    <location>
        <begin position="9"/>
        <end position="82"/>
    </location>
</feature>
<accession>A0A517PZ41</accession>
<feature type="transmembrane region" description="Helical" evidence="7">
    <location>
        <begin position="154"/>
        <end position="173"/>
    </location>
</feature>
<dbReference type="OrthoDB" id="9791874at2"/>
<keyword evidence="6 7" id="KW-0472">Membrane</keyword>
<keyword evidence="10" id="KW-1185">Reference proteome</keyword>
<dbReference type="InterPro" id="IPR005115">
    <property type="entry name" value="Gly_transporter"/>
</dbReference>
<dbReference type="Pfam" id="PF03458">
    <property type="entry name" value="Gly_transporter"/>
    <property type="match status" value="2"/>
</dbReference>
<comment type="similarity">
    <text evidence="2">Belongs to the UPF0126 family.</text>
</comment>
<feature type="domain" description="Glycine transporter" evidence="8">
    <location>
        <begin position="96"/>
        <end position="169"/>
    </location>
</feature>
<evidence type="ECO:0000256" key="6">
    <source>
        <dbReference type="ARBA" id="ARBA00023136"/>
    </source>
</evidence>
<dbReference type="PANTHER" id="PTHR30506">
    <property type="entry name" value="INNER MEMBRANE PROTEIN"/>
    <property type="match status" value="1"/>
</dbReference>
<evidence type="ECO:0000256" key="5">
    <source>
        <dbReference type="ARBA" id="ARBA00022989"/>
    </source>
</evidence>
<organism evidence="9 10">
    <name type="scientific">Gimesia chilikensis</name>
    <dbReference type="NCBI Taxonomy" id="2605989"/>
    <lineage>
        <taxon>Bacteria</taxon>
        <taxon>Pseudomonadati</taxon>
        <taxon>Planctomycetota</taxon>
        <taxon>Planctomycetia</taxon>
        <taxon>Planctomycetales</taxon>
        <taxon>Planctomycetaceae</taxon>
        <taxon>Gimesia</taxon>
    </lineage>
</organism>
<keyword evidence="3" id="KW-1003">Cell membrane</keyword>
<evidence type="ECO:0000256" key="4">
    <source>
        <dbReference type="ARBA" id="ARBA00022692"/>
    </source>
</evidence>
<dbReference type="RefSeq" id="WP_145193472.1">
    <property type="nucleotide sequence ID" value="NZ_CP036266.1"/>
</dbReference>
<feature type="transmembrane region" description="Helical" evidence="7">
    <location>
        <begin position="6"/>
        <end position="26"/>
    </location>
</feature>
<dbReference type="GO" id="GO:0005886">
    <property type="term" value="C:plasma membrane"/>
    <property type="evidence" value="ECO:0007669"/>
    <property type="project" value="UniProtKB-SubCell"/>
</dbReference>
<evidence type="ECO:0000256" key="7">
    <source>
        <dbReference type="SAM" id="Phobius"/>
    </source>
</evidence>
<name>A0A517PZ41_9PLAN</name>
<feature type="transmembrane region" description="Helical" evidence="7">
    <location>
        <begin position="33"/>
        <end position="54"/>
    </location>
</feature>
<proteinExistence type="inferred from homology"/>
<feature type="transmembrane region" description="Helical" evidence="7">
    <location>
        <begin position="60"/>
        <end position="81"/>
    </location>
</feature>
<dbReference type="Proteomes" id="UP000320421">
    <property type="component" value="Chromosome"/>
</dbReference>
<feature type="transmembrane region" description="Helical" evidence="7">
    <location>
        <begin position="122"/>
        <end position="142"/>
    </location>
</feature>
<evidence type="ECO:0000259" key="8">
    <source>
        <dbReference type="Pfam" id="PF03458"/>
    </source>
</evidence>
<feature type="transmembrane region" description="Helical" evidence="7">
    <location>
        <begin position="93"/>
        <end position="110"/>
    </location>
</feature>
<evidence type="ECO:0000313" key="10">
    <source>
        <dbReference type="Proteomes" id="UP000320421"/>
    </source>
</evidence>
<evidence type="ECO:0000256" key="2">
    <source>
        <dbReference type="ARBA" id="ARBA00008193"/>
    </source>
</evidence>
<evidence type="ECO:0000256" key="1">
    <source>
        <dbReference type="ARBA" id="ARBA00004651"/>
    </source>
</evidence>
<evidence type="ECO:0000313" key="9">
    <source>
        <dbReference type="EMBL" id="QDT24630.1"/>
    </source>
</evidence>
<keyword evidence="4 7" id="KW-0812">Transmembrane</keyword>
<feature type="transmembrane region" description="Helical" evidence="7">
    <location>
        <begin position="179"/>
        <end position="200"/>
    </location>
</feature>
<evidence type="ECO:0000256" key="3">
    <source>
        <dbReference type="ARBA" id="ARBA00022475"/>
    </source>
</evidence>
<dbReference type="EMBL" id="CP036266">
    <property type="protein sequence ID" value="QDT24630.1"/>
    <property type="molecule type" value="Genomic_DNA"/>
</dbReference>